<feature type="domain" description="Transcription regulator TrmB N-terminal" evidence="2">
    <location>
        <begin position="1"/>
        <end position="67"/>
    </location>
</feature>
<accession>A0ABP6LDP5</accession>
<evidence type="ECO:0000313" key="3">
    <source>
        <dbReference type="EMBL" id="GAA3038686.1"/>
    </source>
</evidence>
<dbReference type="Pfam" id="PF01978">
    <property type="entry name" value="TrmB"/>
    <property type="match status" value="1"/>
</dbReference>
<dbReference type="PANTHER" id="PTHR34293">
    <property type="entry name" value="HTH-TYPE TRANSCRIPTIONAL REGULATOR TRMBL2"/>
    <property type="match status" value="1"/>
</dbReference>
<dbReference type="EMBL" id="BAAAWD010000029">
    <property type="protein sequence ID" value="GAA3038686.1"/>
    <property type="molecule type" value="Genomic_DNA"/>
</dbReference>
<name>A0ABP6LDP5_9ACTN</name>
<reference evidence="4" key="1">
    <citation type="journal article" date="2019" name="Int. J. Syst. Evol. Microbiol.">
        <title>The Global Catalogue of Microorganisms (GCM) 10K type strain sequencing project: providing services to taxonomists for standard genome sequencing and annotation.</title>
        <authorList>
            <consortium name="The Broad Institute Genomics Platform"/>
            <consortium name="The Broad Institute Genome Sequencing Center for Infectious Disease"/>
            <person name="Wu L."/>
            <person name="Ma J."/>
        </authorList>
    </citation>
    <scope>NUCLEOTIDE SEQUENCE [LARGE SCALE GENOMIC DNA]</scope>
    <source>
        <strain evidence="4">JCM 3106</strain>
    </source>
</reference>
<evidence type="ECO:0000259" key="2">
    <source>
        <dbReference type="Pfam" id="PF01978"/>
    </source>
</evidence>
<protein>
    <submittedName>
        <fullName evidence="3">TrmB family transcriptional regulator</fullName>
    </submittedName>
</protein>
<gene>
    <name evidence="3" type="ORF">GCM10017559_78450</name>
</gene>
<dbReference type="InterPro" id="IPR036390">
    <property type="entry name" value="WH_DNA-bd_sf"/>
</dbReference>
<dbReference type="InterPro" id="IPR036388">
    <property type="entry name" value="WH-like_DNA-bd_sf"/>
</dbReference>
<feature type="region of interest" description="Disordered" evidence="1">
    <location>
        <begin position="278"/>
        <end position="322"/>
    </location>
</feature>
<dbReference type="Proteomes" id="UP001499930">
    <property type="component" value="Unassembled WGS sequence"/>
</dbReference>
<organism evidence="3 4">
    <name type="scientific">Streptosporangium longisporum</name>
    <dbReference type="NCBI Taxonomy" id="46187"/>
    <lineage>
        <taxon>Bacteria</taxon>
        <taxon>Bacillati</taxon>
        <taxon>Actinomycetota</taxon>
        <taxon>Actinomycetes</taxon>
        <taxon>Streptosporangiales</taxon>
        <taxon>Streptosporangiaceae</taxon>
        <taxon>Streptosporangium</taxon>
    </lineage>
</organism>
<dbReference type="InterPro" id="IPR051797">
    <property type="entry name" value="TrmB-like"/>
</dbReference>
<evidence type="ECO:0000256" key="1">
    <source>
        <dbReference type="SAM" id="MobiDB-lite"/>
    </source>
</evidence>
<dbReference type="PANTHER" id="PTHR34293:SF1">
    <property type="entry name" value="HTH-TYPE TRANSCRIPTIONAL REGULATOR TRMBL2"/>
    <property type="match status" value="1"/>
</dbReference>
<evidence type="ECO:0000313" key="4">
    <source>
        <dbReference type="Proteomes" id="UP001499930"/>
    </source>
</evidence>
<dbReference type="CDD" id="cd09124">
    <property type="entry name" value="PLDc_like_TrmB_middle"/>
    <property type="match status" value="1"/>
</dbReference>
<comment type="caution">
    <text evidence="3">The sequence shown here is derived from an EMBL/GenBank/DDBJ whole genome shotgun (WGS) entry which is preliminary data.</text>
</comment>
<keyword evidence="4" id="KW-1185">Reference proteome</keyword>
<proteinExistence type="predicted"/>
<dbReference type="InterPro" id="IPR002831">
    <property type="entry name" value="Tscrpt_reg_TrmB_N"/>
</dbReference>
<sequence>MGMSGYEAKAYVTLVGAGQPLNGYEVAKRSGVPRSTVYETLGKLVAKGAAYELRGSDDATDYLPLPPRSLLQRMRREFDDSMEALEVSLPAIVAPPRAHLIHSLKDAGAVLARAEDVVAGARTDLFVSIWPEEMTLLSPLVERAVQRGVTTSVMHFGPARKPVGRLYEHRFPTRAASPEGRGGRTHGRPDLDRRLLVVTGDRRETVVGGFTEGAAWGVYTEDPAVVTMAVEYVRQDIALQIIAERVGHETMGELWAGDAELRSLLAGHDRPAALLRAAGMPGRPGARPQEAAGRAAEPGTPSREGDAPARRVPGADDPSDAG</sequence>
<dbReference type="Gene3D" id="1.10.10.10">
    <property type="entry name" value="Winged helix-like DNA-binding domain superfamily/Winged helix DNA-binding domain"/>
    <property type="match status" value="1"/>
</dbReference>
<dbReference type="SUPFAM" id="SSF46785">
    <property type="entry name" value="Winged helix' DNA-binding domain"/>
    <property type="match status" value="1"/>
</dbReference>